<organism evidence="4 5">
    <name type="scientific">Eubacterium album</name>
    <dbReference type="NCBI Taxonomy" id="2978477"/>
    <lineage>
        <taxon>Bacteria</taxon>
        <taxon>Bacillati</taxon>
        <taxon>Bacillota</taxon>
        <taxon>Clostridia</taxon>
        <taxon>Eubacteriales</taxon>
        <taxon>Eubacteriaceae</taxon>
        <taxon>Eubacterium</taxon>
    </lineage>
</organism>
<feature type="compositionally biased region" description="Low complexity" evidence="1">
    <location>
        <begin position="870"/>
        <end position="943"/>
    </location>
</feature>
<dbReference type="SUPFAM" id="SSF49265">
    <property type="entry name" value="Fibronectin type III"/>
    <property type="match status" value="1"/>
</dbReference>
<dbReference type="InterPro" id="IPR036116">
    <property type="entry name" value="FN3_sf"/>
</dbReference>
<feature type="domain" description="Fibronectin type-III" evidence="3">
    <location>
        <begin position="1021"/>
        <end position="1109"/>
    </location>
</feature>
<dbReference type="SUPFAM" id="SSF54001">
    <property type="entry name" value="Cysteine proteinases"/>
    <property type="match status" value="1"/>
</dbReference>
<dbReference type="CDD" id="cd02619">
    <property type="entry name" value="Peptidase_C1"/>
    <property type="match status" value="1"/>
</dbReference>
<dbReference type="Pfam" id="PF00112">
    <property type="entry name" value="Peptidase_C1"/>
    <property type="match status" value="1"/>
</dbReference>
<accession>A0ABT2M2B3</accession>
<dbReference type="SUPFAM" id="SSF55486">
    <property type="entry name" value="Metalloproteases ('zincins'), catalytic domain"/>
    <property type="match status" value="1"/>
</dbReference>
<keyword evidence="2" id="KW-0732">Signal</keyword>
<evidence type="ECO:0000259" key="3">
    <source>
        <dbReference type="PROSITE" id="PS50853"/>
    </source>
</evidence>
<protein>
    <submittedName>
        <fullName evidence="4">Lectin like domain-containing protein</fullName>
    </submittedName>
</protein>
<gene>
    <name evidence="4" type="ORF">N5B56_11325</name>
</gene>
<name>A0ABT2M2B3_9FIRM</name>
<proteinExistence type="predicted"/>
<dbReference type="RefSeq" id="WP_260978985.1">
    <property type="nucleotide sequence ID" value="NZ_JAODBU010000011.1"/>
</dbReference>
<dbReference type="PANTHER" id="PTHR41775:SF1">
    <property type="entry name" value="PEPTIDASE M6-LIKE DOMAIN-CONTAINING PROTEIN"/>
    <property type="match status" value="1"/>
</dbReference>
<dbReference type="InterPro" id="IPR024079">
    <property type="entry name" value="MetalloPept_cat_dom_sf"/>
</dbReference>
<dbReference type="Gene3D" id="3.40.390.10">
    <property type="entry name" value="Collagenase (Catalytic Domain)"/>
    <property type="match status" value="1"/>
</dbReference>
<feature type="compositionally biased region" description="Low complexity" evidence="1">
    <location>
        <begin position="950"/>
        <end position="980"/>
    </location>
</feature>
<dbReference type="InterPro" id="IPR000668">
    <property type="entry name" value="Peptidase_C1A_C"/>
</dbReference>
<evidence type="ECO:0000256" key="2">
    <source>
        <dbReference type="SAM" id="SignalP"/>
    </source>
</evidence>
<dbReference type="InterPro" id="IPR040528">
    <property type="entry name" value="Lectin-like"/>
</dbReference>
<dbReference type="Gene3D" id="2.60.40.10">
    <property type="entry name" value="Immunoglobulins"/>
    <property type="match status" value="1"/>
</dbReference>
<dbReference type="InterPro" id="IPR003961">
    <property type="entry name" value="FN3_dom"/>
</dbReference>
<dbReference type="InterPro" id="IPR013783">
    <property type="entry name" value="Ig-like_fold"/>
</dbReference>
<feature type="signal peptide" evidence="2">
    <location>
        <begin position="1"/>
        <end position="25"/>
    </location>
</feature>
<dbReference type="InterPro" id="IPR038765">
    <property type="entry name" value="Papain-like_cys_pep_sf"/>
</dbReference>
<keyword evidence="5" id="KW-1185">Reference proteome</keyword>
<evidence type="ECO:0000313" key="5">
    <source>
        <dbReference type="Proteomes" id="UP001431199"/>
    </source>
</evidence>
<dbReference type="SMART" id="SM00645">
    <property type="entry name" value="Pept_C1"/>
    <property type="match status" value="1"/>
</dbReference>
<evidence type="ECO:0000313" key="4">
    <source>
        <dbReference type="EMBL" id="MCT7399670.1"/>
    </source>
</evidence>
<comment type="caution">
    <text evidence="4">The sequence shown here is derived from an EMBL/GenBank/DDBJ whole genome shotgun (WGS) entry which is preliminary data.</text>
</comment>
<dbReference type="PROSITE" id="PS50853">
    <property type="entry name" value="FN3"/>
    <property type="match status" value="1"/>
</dbReference>
<feature type="chain" id="PRO_5045997497" evidence="2">
    <location>
        <begin position="26"/>
        <end position="1112"/>
    </location>
</feature>
<dbReference type="PANTHER" id="PTHR41775">
    <property type="entry name" value="SECRETED PROTEIN-RELATED"/>
    <property type="match status" value="1"/>
</dbReference>
<reference evidence="4" key="1">
    <citation type="submission" date="2022-09" db="EMBL/GenBank/DDBJ databases">
        <title>Eubacterium sp. LFL-14 isolated from human feces.</title>
        <authorList>
            <person name="Liu F."/>
        </authorList>
    </citation>
    <scope>NUCLEOTIDE SEQUENCE</scope>
    <source>
        <strain evidence="4">LFL-14</strain>
    </source>
</reference>
<dbReference type="Gene3D" id="3.90.70.10">
    <property type="entry name" value="Cysteine proteinases"/>
    <property type="match status" value="1"/>
</dbReference>
<feature type="region of interest" description="Disordered" evidence="1">
    <location>
        <begin position="870"/>
        <end position="1006"/>
    </location>
</feature>
<dbReference type="Proteomes" id="UP001431199">
    <property type="component" value="Unassembled WGS sequence"/>
</dbReference>
<dbReference type="CDD" id="cd00063">
    <property type="entry name" value="FN3"/>
    <property type="match status" value="1"/>
</dbReference>
<evidence type="ECO:0000256" key="1">
    <source>
        <dbReference type="SAM" id="MobiDB-lite"/>
    </source>
</evidence>
<dbReference type="EMBL" id="JAODBU010000011">
    <property type="protein sequence ID" value="MCT7399670.1"/>
    <property type="molecule type" value="Genomic_DNA"/>
</dbReference>
<dbReference type="Pfam" id="PF18560">
    <property type="entry name" value="Lectin_like"/>
    <property type="match status" value="1"/>
</dbReference>
<sequence length="1112" mass="125429">MKKGFSIIMAFVTVMTMLFSGATFADDTNENTENKTKESNFTNLIVFARFLDEDEFIDNSYNGEAVRKITDNSYNNADFNVSDYYETASNGKLHMNSVYLFDKGGSIQLSHPRGYYAEYSDENPEGYTDNGEKLQRMYELKTDWSEAINRAILAGNVITNYDGTKKYNFSELDKNNDGAIDAITIIYKNTTQSISVGWSSPLWNYKDYADYVKINADGKTITSKNYVQVTNSYNYLYKDNRENVILPMAVATHEMGHILGFKDLYNSSNSSPVYYMSAMAKHMSPVPQFISVKEREAKGWLTSDNVKTIYQNGQYTLKEASTRGDSQIVGYKLNLKGTNKTLYLEYRNFGTGGNKYDCQSKELYKTDGTKLKGLTISSGLVCYLVDKDTKFPNNMGCVAGKWNYETLGGTYATKSDAPLKLNQSLEITDDMYVEVTNITDNQLTFKIEGDFEEQQTETKEISDREKYDGRDDGIVTPVKDQGDTNLCWAYSSIAAAESSILKSGIDSTVTKDTLSLNPMAAAYRVFKRESDPLGNTDGDWQSVNYLTQSGDPLKIAKLYSMWWAPVSGNVVTTNPYENPSYRFENAIYIPENKSNPEEYIRSIKKAIAKYGAVTFQYNNARETLYYNPKNEHSSTISPHACTIIGWDDNIPSDKFVPNGATQKGGWLVKNSYKSLEYFWLSYDNTSSCSYAFSFAPKDKYDFNYYYDGSMDDFPLRKDKSVANVFKAKKSDDLKDEYIKAVNVAIGGENVTAKVEIYKNVDYPYGGQDNVPVSGGYLANTTTAYFENSGYVTIELNQPVKIEKDQWFSAIVSVSNENGDAKIMTSYKNGREMSYINNGSGWTQLKNYVGRIKVYTKLENKVENPTIEVPTTEAPTTTEVTTTSEPTTEAPTTAEVTTTSEPTTEAPTTAEVTTTSEPTTEAPTTAEVTTTLKPTTEVTTTLEPTTEKQTETTVTVEPTTEILTTENTTSETTVENQTTDETTSEKESTTTFGQVVTKENEPTTNGKTTTRVDGVNKKSLKQTKILKVKKFKNRKVRITFKKVSKAKIYRIQYSTDRKFKKNVRTKRTGKNTYLLRKLRVRKRYYVRVRAIVGKDKGKWSSVKSFKVSKRFYK</sequence>